<reference evidence="1 2" key="1">
    <citation type="journal article" date="2014" name="J. Microbiol.">
        <title>Diaminobutyricibacter tongyongensis gen. nov., sp. nov. and Homoserinibacter gongjuensis gen. nov., sp. nov. belong to the family Microbacteriaceae.</title>
        <authorList>
            <person name="Kim S.J."/>
            <person name="Ahn J.H."/>
            <person name="Weon H.Y."/>
            <person name="Hamada M."/>
            <person name="Suzuki K."/>
            <person name="Kwon S.W."/>
        </authorList>
    </citation>
    <scope>NUCLEOTIDE SEQUENCE [LARGE SCALE GENOMIC DNA]</scope>
    <source>
        <strain evidence="1 2">NBRC 108724</strain>
    </source>
</reference>
<dbReference type="EMBL" id="JAAGWY010000001">
    <property type="protein sequence ID" value="NEN05146.1"/>
    <property type="molecule type" value="Genomic_DNA"/>
</dbReference>
<dbReference type="RefSeq" id="WP_163288292.1">
    <property type="nucleotide sequence ID" value="NZ_JAAGWY010000001.1"/>
</dbReference>
<gene>
    <name evidence="1" type="ORF">G3T36_04610</name>
</gene>
<evidence type="ECO:0000313" key="2">
    <source>
        <dbReference type="Proteomes" id="UP000474967"/>
    </source>
</evidence>
<name>A0A6L9XV18_9MICO</name>
<organism evidence="1 2">
    <name type="scientific">Leifsonia tongyongensis</name>
    <dbReference type="NCBI Taxonomy" id="1268043"/>
    <lineage>
        <taxon>Bacteria</taxon>
        <taxon>Bacillati</taxon>
        <taxon>Actinomycetota</taxon>
        <taxon>Actinomycetes</taxon>
        <taxon>Micrococcales</taxon>
        <taxon>Microbacteriaceae</taxon>
        <taxon>Leifsonia</taxon>
    </lineage>
</organism>
<sequence>MKKISNAAGTFLTGTALADAIMEYATALWNQRRVAFVDIPFVNGQGVIERAQFLIGWANQIATVSARSVGAELREPETEKVLRTEAKRTIGVINAQPVESPDNTFFAPYEL</sequence>
<dbReference type="Proteomes" id="UP000474967">
    <property type="component" value="Unassembled WGS sequence"/>
</dbReference>
<protein>
    <submittedName>
        <fullName evidence="1">Uncharacterized protein</fullName>
    </submittedName>
</protein>
<keyword evidence="2" id="KW-1185">Reference proteome</keyword>
<comment type="caution">
    <text evidence="1">The sequence shown here is derived from an EMBL/GenBank/DDBJ whole genome shotgun (WGS) entry which is preliminary data.</text>
</comment>
<dbReference type="AlphaFoldDB" id="A0A6L9XV18"/>
<proteinExistence type="predicted"/>
<accession>A0A6L9XV18</accession>
<evidence type="ECO:0000313" key="1">
    <source>
        <dbReference type="EMBL" id="NEN05146.1"/>
    </source>
</evidence>